<name>A0AAV2HKE2_LYMST</name>
<protein>
    <recommendedName>
        <fullName evidence="4">Sulfotransferase domain-containing protein</fullName>
    </recommendedName>
</protein>
<organism evidence="5 6">
    <name type="scientific">Lymnaea stagnalis</name>
    <name type="common">Great pond snail</name>
    <name type="synonym">Helix stagnalis</name>
    <dbReference type="NCBI Taxonomy" id="6523"/>
    <lineage>
        <taxon>Eukaryota</taxon>
        <taxon>Metazoa</taxon>
        <taxon>Spiralia</taxon>
        <taxon>Lophotrochozoa</taxon>
        <taxon>Mollusca</taxon>
        <taxon>Gastropoda</taxon>
        <taxon>Heterobranchia</taxon>
        <taxon>Euthyneura</taxon>
        <taxon>Panpulmonata</taxon>
        <taxon>Hygrophila</taxon>
        <taxon>Lymnaeoidea</taxon>
        <taxon>Lymnaeidae</taxon>
        <taxon>Lymnaea</taxon>
    </lineage>
</organism>
<dbReference type="AlphaFoldDB" id="A0AAV2HKE2"/>
<evidence type="ECO:0000313" key="5">
    <source>
        <dbReference type="EMBL" id="CAL1534495.1"/>
    </source>
</evidence>
<dbReference type="InterPro" id="IPR000863">
    <property type="entry name" value="Sulfotransferase_dom"/>
</dbReference>
<evidence type="ECO:0000313" key="6">
    <source>
        <dbReference type="Proteomes" id="UP001497497"/>
    </source>
</evidence>
<keyword evidence="2" id="KW-0808">Transferase</keyword>
<dbReference type="GO" id="GO:0008146">
    <property type="term" value="F:sulfotransferase activity"/>
    <property type="evidence" value="ECO:0007669"/>
    <property type="project" value="InterPro"/>
</dbReference>
<dbReference type="SUPFAM" id="SSF52540">
    <property type="entry name" value="P-loop containing nucleoside triphosphate hydrolases"/>
    <property type="match status" value="1"/>
</dbReference>
<proteinExistence type="inferred from homology"/>
<feature type="domain" description="Sulfotransferase" evidence="4">
    <location>
        <begin position="84"/>
        <end position="326"/>
    </location>
</feature>
<feature type="region of interest" description="Disordered" evidence="3">
    <location>
        <begin position="1"/>
        <end position="36"/>
    </location>
</feature>
<reference evidence="5 6" key="1">
    <citation type="submission" date="2024-04" db="EMBL/GenBank/DDBJ databases">
        <authorList>
            <consortium name="Genoscope - CEA"/>
            <person name="William W."/>
        </authorList>
    </citation>
    <scope>NUCLEOTIDE SEQUENCE [LARGE SCALE GENOMIC DNA]</scope>
</reference>
<accession>A0AAV2HKE2</accession>
<dbReference type="Pfam" id="PF00685">
    <property type="entry name" value="Sulfotransfer_1"/>
    <property type="match status" value="1"/>
</dbReference>
<evidence type="ECO:0000259" key="4">
    <source>
        <dbReference type="Pfam" id="PF00685"/>
    </source>
</evidence>
<sequence length="339" mass="39486">MSANANAEQGQGNSKDHQENKDVPEKEPLGPPTFPKLSKLTDRFGNTFFFGNAGDYWHIPFPIGADNDYRTHARNIRSMEIRADDVIICSYPKTGLHWHIEILHMLKKQQVQFTDGNIGGFFLDKTPTGRIDALPSPRLVYTHVPFRYIPRQALEKKIKIVYLDRNPKDVLVSYYNFMQKRPEPYHYPGTFEHFYRLCMEVGYLYGDLFDYLMEWQKGIEAHPDCPIYTSVFEDMKLDPVGGVKKLNEFLATGCSDELCEQIAVACSFTNMKEYKEKTTSEHAKSLFKDKTLATYRKGEVGDWKNWFTVTMNEEFDAEYKKRMSEYKTVYRFTLDDCHG</sequence>
<comment type="similarity">
    <text evidence="1">Belongs to the sulfotransferase 1 family.</text>
</comment>
<dbReference type="PANTHER" id="PTHR11783">
    <property type="entry name" value="SULFOTRANSFERASE SULT"/>
    <property type="match status" value="1"/>
</dbReference>
<evidence type="ECO:0000256" key="2">
    <source>
        <dbReference type="ARBA" id="ARBA00022679"/>
    </source>
</evidence>
<evidence type="ECO:0000256" key="3">
    <source>
        <dbReference type="SAM" id="MobiDB-lite"/>
    </source>
</evidence>
<dbReference type="Proteomes" id="UP001497497">
    <property type="component" value="Unassembled WGS sequence"/>
</dbReference>
<evidence type="ECO:0000256" key="1">
    <source>
        <dbReference type="ARBA" id="ARBA00005771"/>
    </source>
</evidence>
<dbReference type="InterPro" id="IPR027417">
    <property type="entry name" value="P-loop_NTPase"/>
</dbReference>
<gene>
    <name evidence="5" type="ORF">GSLYS_00008455001</name>
</gene>
<feature type="compositionally biased region" description="Basic and acidic residues" evidence="3">
    <location>
        <begin position="14"/>
        <end position="28"/>
    </location>
</feature>
<feature type="compositionally biased region" description="Polar residues" evidence="3">
    <location>
        <begin position="1"/>
        <end position="13"/>
    </location>
</feature>
<dbReference type="Gene3D" id="3.40.50.300">
    <property type="entry name" value="P-loop containing nucleotide triphosphate hydrolases"/>
    <property type="match status" value="1"/>
</dbReference>
<dbReference type="EMBL" id="CAXITT010000173">
    <property type="protein sequence ID" value="CAL1534495.1"/>
    <property type="molecule type" value="Genomic_DNA"/>
</dbReference>
<keyword evidence="6" id="KW-1185">Reference proteome</keyword>
<comment type="caution">
    <text evidence="5">The sequence shown here is derived from an EMBL/GenBank/DDBJ whole genome shotgun (WGS) entry which is preliminary data.</text>
</comment>